<accession>A0A9N9SL37</accession>
<reference evidence="2" key="2">
    <citation type="submission" date="2022-10" db="EMBL/GenBank/DDBJ databases">
        <authorList>
            <consortium name="ENA_rothamsted_submissions"/>
            <consortium name="culmorum"/>
            <person name="King R."/>
        </authorList>
    </citation>
    <scope>NUCLEOTIDE SEQUENCE</scope>
</reference>
<evidence type="ECO:0000313" key="2">
    <source>
        <dbReference type="EMBL" id="CAG9825750.1"/>
    </source>
</evidence>
<feature type="region of interest" description="Disordered" evidence="1">
    <location>
        <begin position="1"/>
        <end position="20"/>
    </location>
</feature>
<sequence length="260" mass="29330">MHKNKKSYTQVRIDEGGGTRRIPIDENSRCKAILQTAINSSSPNGQSTKGNIDSFDVQLLDYKSHKCESNLTVQEMYGITGLSTSRFYLATTYKVDLPTEENADHFITVPSTSSSASPTLESPVSPVPFQESPVSPVPFQESPLSPVPLPSREEPHLFNFNMFDANFAAISLPNENTDNDRKTTKLIVHRERETIKTASENFENVDREELLDIITIYDSKWVPAKNDIQQLVRDIAHKELVQKPAYVVKCFNLELKQKNI</sequence>
<organism evidence="2 3">
    <name type="scientific">Phaedon cochleariae</name>
    <name type="common">Mustard beetle</name>
    <dbReference type="NCBI Taxonomy" id="80249"/>
    <lineage>
        <taxon>Eukaryota</taxon>
        <taxon>Metazoa</taxon>
        <taxon>Ecdysozoa</taxon>
        <taxon>Arthropoda</taxon>
        <taxon>Hexapoda</taxon>
        <taxon>Insecta</taxon>
        <taxon>Pterygota</taxon>
        <taxon>Neoptera</taxon>
        <taxon>Endopterygota</taxon>
        <taxon>Coleoptera</taxon>
        <taxon>Polyphaga</taxon>
        <taxon>Cucujiformia</taxon>
        <taxon>Chrysomeloidea</taxon>
        <taxon>Chrysomelidae</taxon>
        <taxon>Chrysomelinae</taxon>
        <taxon>Chrysomelini</taxon>
        <taxon>Phaedon</taxon>
    </lineage>
</organism>
<proteinExistence type="predicted"/>
<feature type="region of interest" description="Disordered" evidence="1">
    <location>
        <begin position="111"/>
        <end position="140"/>
    </location>
</feature>
<feature type="compositionally biased region" description="Low complexity" evidence="1">
    <location>
        <begin position="111"/>
        <end position="124"/>
    </location>
</feature>
<name>A0A9N9SL37_PHACE</name>
<protein>
    <submittedName>
        <fullName evidence="2">Uncharacterized protein</fullName>
    </submittedName>
</protein>
<keyword evidence="3" id="KW-1185">Reference proteome</keyword>
<dbReference type="OrthoDB" id="6779785at2759"/>
<dbReference type="AlphaFoldDB" id="A0A9N9SL37"/>
<reference evidence="2" key="1">
    <citation type="submission" date="2022-01" db="EMBL/GenBank/DDBJ databases">
        <authorList>
            <person name="King R."/>
        </authorList>
    </citation>
    <scope>NUCLEOTIDE SEQUENCE</scope>
</reference>
<gene>
    <name evidence="2" type="ORF">PHAECO_LOCUS12862</name>
</gene>
<evidence type="ECO:0000313" key="3">
    <source>
        <dbReference type="Proteomes" id="UP001153737"/>
    </source>
</evidence>
<dbReference type="Proteomes" id="UP001153737">
    <property type="component" value="Chromosome 9"/>
</dbReference>
<evidence type="ECO:0000256" key="1">
    <source>
        <dbReference type="SAM" id="MobiDB-lite"/>
    </source>
</evidence>
<dbReference type="EMBL" id="OU896715">
    <property type="protein sequence ID" value="CAG9825750.1"/>
    <property type="molecule type" value="Genomic_DNA"/>
</dbReference>